<evidence type="ECO:0000313" key="4">
    <source>
        <dbReference type="Proteomes" id="UP000018211"/>
    </source>
</evidence>
<dbReference type="GO" id="GO:0030975">
    <property type="term" value="F:thiamine binding"/>
    <property type="evidence" value="ECO:0007669"/>
    <property type="project" value="TreeGrafter"/>
</dbReference>
<feature type="signal peptide" evidence="2">
    <location>
        <begin position="1"/>
        <end position="26"/>
    </location>
</feature>
<dbReference type="SUPFAM" id="SSF53850">
    <property type="entry name" value="Periplasmic binding protein-like II"/>
    <property type="match status" value="1"/>
</dbReference>
<dbReference type="GO" id="GO:0030288">
    <property type="term" value="C:outer membrane-bounded periplasmic space"/>
    <property type="evidence" value="ECO:0007669"/>
    <property type="project" value="TreeGrafter"/>
</dbReference>
<dbReference type="AlphaFoldDB" id="A0AAV2VY49"/>
<accession>A0AAV2VY49</accession>
<dbReference type="PANTHER" id="PTHR30006:SF2">
    <property type="entry name" value="ABC TRANSPORTER SUBSTRATE-BINDING PROTEIN"/>
    <property type="match status" value="1"/>
</dbReference>
<dbReference type="InterPro" id="IPR026045">
    <property type="entry name" value="Ferric-bd"/>
</dbReference>
<dbReference type="EMBL" id="CAOF01000179">
    <property type="protein sequence ID" value="CCO49525.1"/>
    <property type="molecule type" value="Genomic_DNA"/>
</dbReference>
<evidence type="ECO:0000256" key="2">
    <source>
        <dbReference type="SAM" id="SignalP"/>
    </source>
</evidence>
<dbReference type="GO" id="GO:0030976">
    <property type="term" value="F:thiamine pyrophosphate binding"/>
    <property type="evidence" value="ECO:0007669"/>
    <property type="project" value="TreeGrafter"/>
</dbReference>
<sequence>MRLSKKITSRILVAAIVGIASFGSYAADVITVYTAAPQKFVDALVPKFEKQTGIEVQVIKAGSGELLNRLTAESDKPVADVLWSVDGTVIDFNPTLFSPYKSVHAESLIPGLVKSDMWSPFTAVVMVFIVNEAKLKGLPVPASWEDLSKPIYKSLISSARADRSGSAFIQYATVMQIYSVEEQAALIYKGALKNFVLSNSSGAVPRFVNDGESPIGITLEDAALQYKEGGGPVEIVYPSEGTALAPDAIAKVAGSPNGAGAERFIDFILSEEGQKVVASLGRRPVRTDVESNPLLIPLERVPVMDYDFKWAADNRSRLVENWADWVLDVQ</sequence>
<feature type="chain" id="PRO_5043618224" evidence="2">
    <location>
        <begin position="27"/>
        <end position="330"/>
    </location>
</feature>
<reference evidence="3 4" key="1">
    <citation type="journal article" date="2013" name="ISME J.">
        <title>Comparative genomics of pathogenic lineages of Vibrio nigripulchritudo identifies virulence-associated traits.</title>
        <authorList>
            <person name="Goudenege D."/>
            <person name="Labreuche Y."/>
            <person name="Krin E."/>
            <person name="Ansquer D."/>
            <person name="Mangenot S."/>
            <person name="Calteau A."/>
            <person name="Medigue C."/>
            <person name="Mazel D."/>
            <person name="Polz M.F."/>
            <person name="Le Roux F."/>
        </authorList>
    </citation>
    <scope>NUCLEOTIDE SEQUENCE [LARGE SCALE GENOMIC DNA]</scope>
    <source>
        <strain evidence="3 4">SOn1</strain>
    </source>
</reference>
<evidence type="ECO:0000256" key="1">
    <source>
        <dbReference type="ARBA" id="ARBA00022729"/>
    </source>
</evidence>
<keyword evidence="1 2" id="KW-0732">Signal</keyword>
<gene>
    <name evidence="3" type="ORF">VIBNISOn1_830083</name>
</gene>
<name>A0AAV2VY49_9VIBR</name>
<dbReference type="Proteomes" id="UP000018211">
    <property type="component" value="Unassembled WGS sequence"/>
</dbReference>
<dbReference type="PIRSF" id="PIRSF002825">
    <property type="entry name" value="CfbpA"/>
    <property type="match status" value="1"/>
</dbReference>
<dbReference type="Gene3D" id="3.40.190.10">
    <property type="entry name" value="Periplasmic binding protein-like II"/>
    <property type="match status" value="2"/>
</dbReference>
<comment type="caution">
    <text evidence="3">The sequence shown here is derived from an EMBL/GenBank/DDBJ whole genome shotgun (WGS) entry which is preliminary data.</text>
</comment>
<evidence type="ECO:0000313" key="3">
    <source>
        <dbReference type="EMBL" id="CCO49525.1"/>
    </source>
</evidence>
<dbReference type="Pfam" id="PF13343">
    <property type="entry name" value="SBP_bac_6"/>
    <property type="match status" value="1"/>
</dbReference>
<proteinExistence type="predicted"/>
<organism evidence="3 4">
    <name type="scientific">Vibrio nigripulchritudo SOn1</name>
    <dbReference type="NCBI Taxonomy" id="1238450"/>
    <lineage>
        <taxon>Bacteria</taxon>
        <taxon>Pseudomonadati</taxon>
        <taxon>Pseudomonadota</taxon>
        <taxon>Gammaproteobacteria</taxon>
        <taxon>Vibrionales</taxon>
        <taxon>Vibrionaceae</taxon>
        <taxon>Vibrio</taxon>
    </lineage>
</organism>
<dbReference type="GO" id="GO:0015888">
    <property type="term" value="P:thiamine transport"/>
    <property type="evidence" value="ECO:0007669"/>
    <property type="project" value="TreeGrafter"/>
</dbReference>
<dbReference type="PANTHER" id="PTHR30006">
    <property type="entry name" value="THIAMINE-BINDING PERIPLASMIC PROTEIN-RELATED"/>
    <property type="match status" value="1"/>
</dbReference>
<dbReference type="RefSeq" id="WP_022613614.1">
    <property type="nucleotide sequence ID" value="NZ_LK391965.1"/>
</dbReference>
<protein>
    <submittedName>
        <fullName evidence="3">ABC-type Fe3+ transport system,periplasmic component</fullName>
    </submittedName>
</protein>